<keyword evidence="4 11" id="KW-0121">Carboxypeptidase</keyword>
<evidence type="ECO:0000256" key="2">
    <source>
        <dbReference type="ARBA" id="ARBA00009431"/>
    </source>
</evidence>
<dbReference type="EC" id="3.4.16.-" evidence="11"/>
<keyword evidence="7 11" id="KW-0378">Hydrolase</keyword>
<keyword evidence="13" id="KW-1185">Reference proteome</keyword>
<comment type="subcellular location">
    <subcellularLocation>
        <location evidence="1">Secreted</location>
    </subcellularLocation>
</comment>
<evidence type="ECO:0000256" key="3">
    <source>
        <dbReference type="ARBA" id="ARBA00022525"/>
    </source>
</evidence>
<dbReference type="EMBL" id="JAVIJP010000061">
    <property type="protein sequence ID" value="KAL3621869.1"/>
    <property type="molecule type" value="Genomic_DNA"/>
</dbReference>
<dbReference type="PROSITE" id="PS00131">
    <property type="entry name" value="CARBOXYPEPT_SER_SER"/>
    <property type="match status" value="1"/>
</dbReference>
<dbReference type="InterPro" id="IPR029058">
    <property type="entry name" value="AB_hydrolase_fold"/>
</dbReference>
<dbReference type="Proteomes" id="UP001632038">
    <property type="component" value="Unassembled WGS sequence"/>
</dbReference>
<proteinExistence type="inferred from homology"/>
<evidence type="ECO:0000313" key="13">
    <source>
        <dbReference type="Proteomes" id="UP001632038"/>
    </source>
</evidence>
<evidence type="ECO:0000313" key="12">
    <source>
        <dbReference type="EMBL" id="KAL3621869.1"/>
    </source>
</evidence>
<dbReference type="SUPFAM" id="SSF53474">
    <property type="entry name" value="alpha/beta-Hydrolases"/>
    <property type="match status" value="1"/>
</dbReference>
<dbReference type="GO" id="GO:0004185">
    <property type="term" value="F:serine-type carboxypeptidase activity"/>
    <property type="evidence" value="ECO:0007669"/>
    <property type="project" value="UniProtKB-UniRule"/>
</dbReference>
<dbReference type="AlphaFoldDB" id="A0ABD3BX50"/>
<evidence type="ECO:0000256" key="11">
    <source>
        <dbReference type="RuleBase" id="RU361156"/>
    </source>
</evidence>
<protein>
    <recommendedName>
        <fullName evidence="11">Carboxypeptidase</fullName>
        <ecNumber evidence="11">3.4.16.-</ecNumber>
    </recommendedName>
</protein>
<evidence type="ECO:0000256" key="1">
    <source>
        <dbReference type="ARBA" id="ARBA00004613"/>
    </source>
</evidence>
<evidence type="ECO:0000256" key="6">
    <source>
        <dbReference type="ARBA" id="ARBA00022729"/>
    </source>
</evidence>
<dbReference type="FunFam" id="3.40.50.11320:FF:000001">
    <property type="entry name" value="Carboxypeptidase"/>
    <property type="match status" value="1"/>
</dbReference>
<dbReference type="PROSITE" id="PS00560">
    <property type="entry name" value="CARBOXYPEPT_SER_HIS"/>
    <property type="match status" value="1"/>
</dbReference>
<comment type="function">
    <text evidence="10">Probable carboxypeptidase.</text>
</comment>
<feature type="chain" id="PRO_5044534201" description="Carboxypeptidase" evidence="11">
    <location>
        <begin position="26"/>
        <end position="454"/>
    </location>
</feature>
<dbReference type="InterPro" id="IPR033124">
    <property type="entry name" value="Ser_caboxypep_his_AS"/>
</dbReference>
<gene>
    <name evidence="12" type="ORF">CASFOL_034065</name>
</gene>
<keyword evidence="9" id="KW-0325">Glycoprotein</keyword>
<evidence type="ECO:0000256" key="9">
    <source>
        <dbReference type="ARBA" id="ARBA00023180"/>
    </source>
</evidence>
<dbReference type="GO" id="GO:0005576">
    <property type="term" value="C:extracellular region"/>
    <property type="evidence" value="ECO:0007669"/>
    <property type="project" value="UniProtKB-SubCell"/>
</dbReference>
<dbReference type="Pfam" id="PF00450">
    <property type="entry name" value="Peptidase_S10"/>
    <property type="match status" value="1"/>
</dbReference>
<dbReference type="Gene3D" id="6.10.250.940">
    <property type="match status" value="1"/>
</dbReference>
<dbReference type="PRINTS" id="PR00724">
    <property type="entry name" value="CRBOXYPTASEC"/>
</dbReference>
<evidence type="ECO:0000256" key="5">
    <source>
        <dbReference type="ARBA" id="ARBA00022670"/>
    </source>
</evidence>
<feature type="signal peptide" evidence="11">
    <location>
        <begin position="1"/>
        <end position="25"/>
    </location>
</feature>
<evidence type="ECO:0000256" key="4">
    <source>
        <dbReference type="ARBA" id="ARBA00022645"/>
    </source>
</evidence>
<dbReference type="PANTHER" id="PTHR11802:SF132">
    <property type="entry name" value="SERINE CARBOXYPEPTIDASE-LIKE 36-RELATED"/>
    <property type="match status" value="1"/>
</dbReference>
<dbReference type="InterPro" id="IPR001563">
    <property type="entry name" value="Peptidase_S10"/>
</dbReference>
<keyword evidence="8" id="KW-1015">Disulfide bond</keyword>
<comment type="caution">
    <text evidence="12">The sequence shown here is derived from an EMBL/GenBank/DDBJ whole genome shotgun (WGS) entry which is preliminary data.</text>
</comment>
<keyword evidence="3" id="KW-0964">Secreted</keyword>
<dbReference type="FunFam" id="3.40.50.1820:FF:000030">
    <property type="entry name" value="Carboxypeptidase"/>
    <property type="match status" value="1"/>
</dbReference>
<keyword evidence="6 11" id="KW-0732">Signal</keyword>
<evidence type="ECO:0000256" key="7">
    <source>
        <dbReference type="ARBA" id="ARBA00022801"/>
    </source>
</evidence>
<evidence type="ECO:0000256" key="8">
    <source>
        <dbReference type="ARBA" id="ARBA00023157"/>
    </source>
</evidence>
<name>A0ABD3BX50_9LAMI</name>
<dbReference type="Gene3D" id="3.40.50.11320">
    <property type="match status" value="1"/>
</dbReference>
<organism evidence="12 13">
    <name type="scientific">Castilleja foliolosa</name>
    <dbReference type="NCBI Taxonomy" id="1961234"/>
    <lineage>
        <taxon>Eukaryota</taxon>
        <taxon>Viridiplantae</taxon>
        <taxon>Streptophyta</taxon>
        <taxon>Embryophyta</taxon>
        <taxon>Tracheophyta</taxon>
        <taxon>Spermatophyta</taxon>
        <taxon>Magnoliopsida</taxon>
        <taxon>eudicotyledons</taxon>
        <taxon>Gunneridae</taxon>
        <taxon>Pentapetalae</taxon>
        <taxon>asterids</taxon>
        <taxon>lamiids</taxon>
        <taxon>Lamiales</taxon>
        <taxon>Orobanchaceae</taxon>
        <taxon>Pedicularideae</taxon>
        <taxon>Castillejinae</taxon>
        <taxon>Castilleja</taxon>
    </lineage>
</organism>
<sequence>MESNRDKIIFSIIVLSCFIIAHSGAQTTQKEKDRIESLPGQPEVKFNQYGGYITVNQKAGKAFYYYFVEAQPSIKTLPLLLWFNGGPGCSSIGYGAMEELGPFRVNSDGKTLYQNNFAWNNAANVLFLESPAGVGFSYSNTTDDGGDDKTANDNYVFLLNWLKRFPEYSNRGFYISGESYAGHYVTQLTNIILRNNYNPQRTTTINLKGIIIGNAWINYESDSRGVYEYFKNHDLVSEYIADQVLEYCDFSPNANKQSDKCIKASTQAYKDIGNIDTYNIYAPLCSNPTLTDEPNNVSAMSFDPCSDYYVLTYLNRPEVQKALHANITNIPYAWQFCNNDLFGKWHDGPDSVLPLLKDIMAKGLRVWLYSGDVDGNVPVTSTQKTIKQMNLPVETPWHPWYHDGEVGGYTLVYKGNLTFATVRGAGHDVPSYQPKRALSLITYFINGTQLPKSP</sequence>
<evidence type="ECO:0000256" key="10">
    <source>
        <dbReference type="ARBA" id="ARBA00037399"/>
    </source>
</evidence>
<accession>A0ABD3BX50</accession>
<reference evidence="13" key="1">
    <citation type="journal article" date="2024" name="IScience">
        <title>Strigolactones Initiate the Formation of Haustorium-like Structures in Castilleja.</title>
        <authorList>
            <person name="Buerger M."/>
            <person name="Peterson D."/>
            <person name="Chory J."/>
        </authorList>
    </citation>
    <scope>NUCLEOTIDE SEQUENCE [LARGE SCALE GENOMIC DNA]</scope>
</reference>
<dbReference type="InterPro" id="IPR018202">
    <property type="entry name" value="Ser_caboxypep_ser_AS"/>
</dbReference>
<comment type="similarity">
    <text evidence="2 11">Belongs to the peptidase S10 family.</text>
</comment>
<keyword evidence="5 11" id="KW-0645">Protease</keyword>
<dbReference type="Gene3D" id="3.40.50.1820">
    <property type="entry name" value="alpha/beta hydrolase"/>
    <property type="match status" value="1"/>
</dbReference>
<dbReference type="PANTHER" id="PTHR11802">
    <property type="entry name" value="SERINE PROTEASE FAMILY S10 SERINE CARBOXYPEPTIDASE"/>
    <property type="match status" value="1"/>
</dbReference>
<dbReference type="GO" id="GO:0006508">
    <property type="term" value="P:proteolysis"/>
    <property type="evidence" value="ECO:0007669"/>
    <property type="project" value="UniProtKB-KW"/>
</dbReference>